<name>A0A656JJD7_PSESF</name>
<dbReference type="EMBL" id="AOKF01003810">
    <property type="protein sequence ID" value="EPN31223.1"/>
    <property type="molecule type" value="Genomic_DNA"/>
</dbReference>
<gene>
    <name evidence="1" type="ORF">A245_44935</name>
</gene>
<protein>
    <submittedName>
        <fullName evidence="1">Uncharacterized protein</fullName>
    </submittedName>
</protein>
<comment type="caution">
    <text evidence="1">The sequence shown here is derived from an EMBL/GenBank/DDBJ whole genome shotgun (WGS) entry which is preliminary data.</text>
</comment>
<accession>A0A656JJD7</accession>
<sequence>MYISDSNDDMPQMPEHWVNAQSLQWLHQDPKIGETMADHISMAVYTGQLHKIRVDTDALICAIPGMVISECPILLQLNFQPVSQGGWDLASITLDDGQNLTLLAAPNK</sequence>
<dbReference type="Proteomes" id="UP000018849">
    <property type="component" value="Unassembled WGS sequence"/>
</dbReference>
<dbReference type="AlphaFoldDB" id="A0A656JJD7"/>
<organism evidence="1 2">
    <name type="scientific">Pseudomonas syringae pv. actinidiae ICMP 19096</name>
    <dbReference type="NCBI Taxonomy" id="1194405"/>
    <lineage>
        <taxon>Bacteria</taxon>
        <taxon>Pseudomonadati</taxon>
        <taxon>Pseudomonadota</taxon>
        <taxon>Gammaproteobacteria</taxon>
        <taxon>Pseudomonadales</taxon>
        <taxon>Pseudomonadaceae</taxon>
        <taxon>Pseudomonas</taxon>
        <taxon>Pseudomonas syringae</taxon>
    </lineage>
</organism>
<evidence type="ECO:0000313" key="2">
    <source>
        <dbReference type="Proteomes" id="UP000018849"/>
    </source>
</evidence>
<evidence type="ECO:0000313" key="1">
    <source>
        <dbReference type="EMBL" id="EPN31223.1"/>
    </source>
</evidence>
<reference evidence="1 2" key="1">
    <citation type="journal article" date="2013" name="PLoS Pathog.">
        <title>Genomic analysis of the Kiwifruit pathogen Pseudomonas syringae pv. actinidiae provides insight into the origins of an emergent plant disease.</title>
        <authorList>
            <person name="McCann H.C."/>
            <person name="Rikkerink E.H."/>
            <person name="Bertels F."/>
            <person name="Fiers M."/>
            <person name="Lu A."/>
            <person name="Rees-George J."/>
            <person name="Andersen M.T."/>
            <person name="Gleave A.P."/>
            <person name="Haubold B."/>
            <person name="Wohlers M.W."/>
            <person name="Guttman D.S."/>
            <person name="Wang P.W."/>
            <person name="Straub C."/>
            <person name="Vanneste J.L."/>
            <person name="Rainey P.B."/>
            <person name="Templeton M.D."/>
        </authorList>
    </citation>
    <scope>NUCLEOTIDE SEQUENCE [LARGE SCALE GENOMIC DNA]</scope>
    <source>
        <strain evidence="1 2">ICMP 19096</strain>
    </source>
</reference>
<proteinExistence type="predicted"/>